<evidence type="ECO:0000313" key="2">
    <source>
        <dbReference type="Proteomes" id="UP000305929"/>
    </source>
</evidence>
<accession>A0A4U5WHQ2</accession>
<organism evidence="1 2">
    <name type="scientific">Streptomyces lasalocidi</name>
    <name type="common">Streptomyces lasaliensis</name>
    <dbReference type="NCBI Taxonomy" id="324833"/>
    <lineage>
        <taxon>Bacteria</taxon>
        <taxon>Bacillati</taxon>
        <taxon>Actinomycetota</taxon>
        <taxon>Actinomycetes</taxon>
        <taxon>Kitasatosporales</taxon>
        <taxon>Streptomycetaceae</taxon>
        <taxon>Streptomyces</taxon>
    </lineage>
</organism>
<reference evidence="1 2" key="1">
    <citation type="submission" date="2019-04" db="EMBL/GenBank/DDBJ databases">
        <title>Streptomyces lasaliensis sp. nov., an Actinomycete isolated from soil which produces the polyether antibiotic lasalocid.</title>
        <authorList>
            <person name="Erwin G."/>
            <person name="Haber C."/>
        </authorList>
    </citation>
    <scope>NUCLEOTIDE SEQUENCE [LARGE SCALE GENOMIC DNA]</scope>
    <source>
        <strain evidence="1 2">X-537</strain>
    </source>
</reference>
<protein>
    <submittedName>
        <fullName evidence="1">Uncharacterized protein</fullName>
    </submittedName>
</protein>
<dbReference type="EMBL" id="SZNQ01000001">
    <property type="protein sequence ID" value="TKT01477.1"/>
    <property type="molecule type" value="Genomic_DNA"/>
</dbReference>
<gene>
    <name evidence="1" type="ORF">E4U91_16035</name>
</gene>
<dbReference type="RefSeq" id="WP_137307502.1">
    <property type="nucleotide sequence ID" value="NZ_SZNQ01000001.1"/>
</dbReference>
<dbReference type="AlphaFoldDB" id="A0A4U5WHQ2"/>
<name>A0A4U5WHQ2_STRLS</name>
<sequence>MAVDPREYEKAMPAVSVELAKLERAVVLTRGAYEGRAYEVVRQALVRALEGEGARRVHPHVVDELARQISRGGGKAEGPS</sequence>
<dbReference type="OrthoDB" id="4321398at2"/>
<dbReference type="Proteomes" id="UP000305929">
    <property type="component" value="Unassembled WGS sequence"/>
</dbReference>
<comment type="caution">
    <text evidence="1">The sequence shown here is derived from an EMBL/GenBank/DDBJ whole genome shotgun (WGS) entry which is preliminary data.</text>
</comment>
<proteinExistence type="predicted"/>
<keyword evidence="2" id="KW-1185">Reference proteome</keyword>
<evidence type="ECO:0000313" key="1">
    <source>
        <dbReference type="EMBL" id="TKT01477.1"/>
    </source>
</evidence>